<dbReference type="eggNOG" id="ENOG502S6CG">
    <property type="taxonomic scope" value="Eukaryota"/>
</dbReference>
<gene>
    <name evidence="9" type="ORF">MYCFIDRAFT_193627</name>
</gene>
<dbReference type="EMBL" id="KB446556">
    <property type="protein sequence ID" value="EME85275.1"/>
    <property type="molecule type" value="Genomic_DNA"/>
</dbReference>
<dbReference type="GO" id="GO:0046872">
    <property type="term" value="F:metal ion binding"/>
    <property type="evidence" value="ECO:0007669"/>
    <property type="project" value="UniProtKB-KW"/>
</dbReference>
<keyword evidence="3" id="KW-0349">Heme</keyword>
<dbReference type="Proteomes" id="UP000016932">
    <property type="component" value="Unassembled WGS sequence"/>
</dbReference>
<protein>
    <recommendedName>
        <fullName evidence="8">Heme haloperoxidase family profile domain-containing protein</fullName>
    </recommendedName>
</protein>
<evidence type="ECO:0000259" key="8">
    <source>
        <dbReference type="PROSITE" id="PS51405"/>
    </source>
</evidence>
<dbReference type="PANTHER" id="PTHR33577:SF16">
    <property type="entry name" value="HEME HALOPEROXIDASE FAMILY PROFILE DOMAIN-CONTAINING PROTEIN"/>
    <property type="match status" value="1"/>
</dbReference>
<dbReference type="KEGG" id="pfj:MYCFIDRAFT_193627"/>
<comment type="cofactor">
    <cofactor evidence="1">
        <name>heme b</name>
        <dbReference type="ChEBI" id="CHEBI:60344"/>
    </cofactor>
</comment>
<keyword evidence="4" id="KW-0479">Metal-binding</keyword>
<sequence>MLIRSYYSEGTILSSIYSKNSYLAPLGQSGDGGLLGTPQGIGYSHNLIEADASATRHDLYETGDAWTVDIELFKQMYNSMLEGQLITAKDIARYKVLRFKQSVATNKYFYHGPYTGGIASSAGYLSTHEILKSIFGVVDHPKPFTYTFGWERIPYNWSRRAGDYN</sequence>
<dbReference type="AlphaFoldDB" id="M2Z690"/>
<keyword evidence="6" id="KW-0408">Iron</keyword>
<evidence type="ECO:0000313" key="9">
    <source>
        <dbReference type="EMBL" id="EME85275.1"/>
    </source>
</evidence>
<dbReference type="InterPro" id="IPR036851">
    <property type="entry name" value="Chloroperoxidase-like_sf"/>
</dbReference>
<evidence type="ECO:0000313" key="10">
    <source>
        <dbReference type="Proteomes" id="UP000016932"/>
    </source>
</evidence>
<organism evidence="9 10">
    <name type="scientific">Pseudocercospora fijiensis (strain CIRAD86)</name>
    <name type="common">Black leaf streak disease fungus</name>
    <name type="synonym">Mycosphaerella fijiensis</name>
    <dbReference type="NCBI Taxonomy" id="383855"/>
    <lineage>
        <taxon>Eukaryota</taxon>
        <taxon>Fungi</taxon>
        <taxon>Dikarya</taxon>
        <taxon>Ascomycota</taxon>
        <taxon>Pezizomycotina</taxon>
        <taxon>Dothideomycetes</taxon>
        <taxon>Dothideomycetidae</taxon>
        <taxon>Mycosphaerellales</taxon>
        <taxon>Mycosphaerellaceae</taxon>
        <taxon>Pseudocercospora</taxon>
    </lineage>
</organism>
<name>M2Z690_PSEFD</name>
<comment type="similarity">
    <text evidence="7">Belongs to the chloroperoxidase family.</text>
</comment>
<dbReference type="VEuPathDB" id="FungiDB:MYCFIDRAFT_193627"/>
<keyword evidence="2" id="KW-0575">Peroxidase</keyword>
<evidence type="ECO:0000256" key="5">
    <source>
        <dbReference type="ARBA" id="ARBA00023002"/>
    </source>
</evidence>
<keyword evidence="5" id="KW-0560">Oxidoreductase</keyword>
<evidence type="ECO:0000256" key="4">
    <source>
        <dbReference type="ARBA" id="ARBA00022723"/>
    </source>
</evidence>
<keyword evidence="10" id="KW-1185">Reference proteome</keyword>
<dbReference type="GO" id="GO:0004601">
    <property type="term" value="F:peroxidase activity"/>
    <property type="evidence" value="ECO:0007669"/>
    <property type="project" value="UniProtKB-KW"/>
</dbReference>
<dbReference type="HOGENOM" id="CLU_1611492_0_0_1"/>
<evidence type="ECO:0000256" key="1">
    <source>
        <dbReference type="ARBA" id="ARBA00001970"/>
    </source>
</evidence>
<dbReference type="Gene3D" id="1.10.489.10">
    <property type="entry name" value="Chloroperoxidase-like"/>
    <property type="match status" value="1"/>
</dbReference>
<evidence type="ECO:0000256" key="3">
    <source>
        <dbReference type="ARBA" id="ARBA00022617"/>
    </source>
</evidence>
<dbReference type="OrthoDB" id="407298at2759"/>
<dbReference type="RefSeq" id="XP_007922940.1">
    <property type="nucleotide sequence ID" value="XM_007924749.1"/>
</dbReference>
<evidence type="ECO:0000256" key="7">
    <source>
        <dbReference type="ARBA" id="ARBA00025795"/>
    </source>
</evidence>
<evidence type="ECO:0000256" key="6">
    <source>
        <dbReference type="ARBA" id="ARBA00023004"/>
    </source>
</evidence>
<dbReference type="PANTHER" id="PTHR33577">
    <property type="entry name" value="STERIGMATOCYSTIN BIOSYNTHESIS PEROXIDASE STCC-RELATED"/>
    <property type="match status" value="1"/>
</dbReference>
<dbReference type="GeneID" id="19335344"/>
<proteinExistence type="inferred from homology"/>
<feature type="domain" description="Heme haloperoxidase family profile" evidence="8">
    <location>
        <begin position="1"/>
        <end position="165"/>
    </location>
</feature>
<dbReference type="InterPro" id="IPR000028">
    <property type="entry name" value="Chloroperoxidase"/>
</dbReference>
<dbReference type="PROSITE" id="PS51405">
    <property type="entry name" value="HEME_HALOPEROXIDASE"/>
    <property type="match status" value="1"/>
</dbReference>
<evidence type="ECO:0000256" key="2">
    <source>
        <dbReference type="ARBA" id="ARBA00022559"/>
    </source>
</evidence>
<accession>M2Z690</accession>
<dbReference type="Pfam" id="PF01328">
    <property type="entry name" value="Peroxidase_2"/>
    <property type="match status" value="1"/>
</dbReference>
<reference evidence="9 10" key="1">
    <citation type="journal article" date="2012" name="PLoS Pathog.">
        <title>Diverse lifestyles and strategies of plant pathogenesis encoded in the genomes of eighteen Dothideomycetes fungi.</title>
        <authorList>
            <person name="Ohm R.A."/>
            <person name="Feau N."/>
            <person name="Henrissat B."/>
            <person name="Schoch C.L."/>
            <person name="Horwitz B.A."/>
            <person name="Barry K.W."/>
            <person name="Condon B.J."/>
            <person name="Copeland A.C."/>
            <person name="Dhillon B."/>
            <person name="Glaser F."/>
            <person name="Hesse C.N."/>
            <person name="Kosti I."/>
            <person name="LaButti K."/>
            <person name="Lindquist E.A."/>
            <person name="Lucas S."/>
            <person name="Salamov A.A."/>
            <person name="Bradshaw R.E."/>
            <person name="Ciuffetti L."/>
            <person name="Hamelin R.C."/>
            <person name="Kema G.H.J."/>
            <person name="Lawrence C."/>
            <person name="Scott J.A."/>
            <person name="Spatafora J.W."/>
            <person name="Turgeon B.G."/>
            <person name="de Wit P.J.G.M."/>
            <person name="Zhong S."/>
            <person name="Goodwin S.B."/>
            <person name="Grigoriev I.V."/>
        </authorList>
    </citation>
    <scope>NUCLEOTIDE SEQUENCE [LARGE SCALE GENOMIC DNA]</scope>
    <source>
        <strain evidence="9 10">CIRAD86</strain>
    </source>
</reference>